<evidence type="ECO:0000256" key="4">
    <source>
        <dbReference type="SAM" id="SignalP"/>
    </source>
</evidence>
<organism evidence="6 7">
    <name type="scientific">Bremerella cremea</name>
    <dbReference type="NCBI Taxonomy" id="1031537"/>
    <lineage>
        <taxon>Bacteria</taxon>
        <taxon>Pseudomonadati</taxon>
        <taxon>Planctomycetota</taxon>
        <taxon>Planctomycetia</taxon>
        <taxon>Pirellulales</taxon>
        <taxon>Pirellulaceae</taxon>
        <taxon>Bremerella</taxon>
    </lineage>
</organism>
<keyword evidence="2 4" id="KW-0732">Signal</keyword>
<keyword evidence="6" id="KW-0282">Flagellum</keyword>
<dbReference type="PANTHER" id="PTHR36307">
    <property type="entry name" value="FLAGELLA BASAL BODY P-RING FORMATION PROTEIN FLGA"/>
    <property type="match status" value="1"/>
</dbReference>
<evidence type="ECO:0000256" key="3">
    <source>
        <dbReference type="ARBA" id="ARBA00022764"/>
    </source>
</evidence>
<accession>A0A368KS63</accession>
<dbReference type="Pfam" id="PF13144">
    <property type="entry name" value="ChapFlgA"/>
    <property type="match status" value="1"/>
</dbReference>
<feature type="domain" description="SAF" evidence="5">
    <location>
        <begin position="146"/>
        <end position="208"/>
    </location>
</feature>
<gene>
    <name evidence="6" type="primary">flgA</name>
    <name evidence="6" type="ORF">DTL42_14560</name>
</gene>
<dbReference type="RefSeq" id="WP_114369461.1">
    <property type="nucleotide sequence ID" value="NZ_QPEX01000028.1"/>
</dbReference>
<feature type="signal peptide" evidence="4">
    <location>
        <begin position="1"/>
        <end position="20"/>
    </location>
</feature>
<comment type="caution">
    <text evidence="6">The sequence shown here is derived from an EMBL/GenBank/DDBJ whole genome shotgun (WGS) entry which is preliminary data.</text>
</comment>
<reference evidence="6 7" key="1">
    <citation type="submission" date="2018-07" db="EMBL/GenBank/DDBJ databases">
        <title>Comparative genomes isolates from brazilian mangrove.</title>
        <authorList>
            <person name="De Araujo J.E."/>
            <person name="Taketani R.G."/>
            <person name="Silva M.C.P."/>
            <person name="Lourenco M.V."/>
            <person name="Oliveira V.M."/>
            <person name="Andreote F.D."/>
        </authorList>
    </citation>
    <scope>NUCLEOTIDE SEQUENCE [LARGE SCALE GENOMIC DNA]</scope>
    <source>
        <strain evidence="6 7">HEX PRIS-MGV</strain>
    </source>
</reference>
<keyword evidence="6" id="KW-0966">Cell projection</keyword>
<keyword evidence="3" id="KW-0574">Periplasm</keyword>
<name>A0A368KS63_9BACT</name>
<sequence length="300" mass="32339">MKIAHSIRFTLAVLVSFALAAVAHAESGKVTLKTAAMISGPITCLGEIAVIDVADPVLREQLLKLHLSPAPTVGQSTYLTINDIRSILAARGYSAQQIAVSGSSRVRLEAVVTPVKATTDEAPARSLPRRTFGGQVLSSPREQEVITVAHVVRNVRRGEIIQPDDVEMRELSVIRREDSYPENLTSVIGKEAARGISADRPIASKDVREPVIVRRNEAVTILARAGNIIVRREMLALNDAGKGELVEVQPITPQTYGRARESERFQAQVVGPGEAVVLTGYTKVHPSPAVHPIAPQGARR</sequence>
<dbReference type="CDD" id="cd11614">
    <property type="entry name" value="SAF_CpaB_FlgA_like"/>
    <property type="match status" value="1"/>
</dbReference>
<dbReference type="SMART" id="SM00858">
    <property type="entry name" value="SAF"/>
    <property type="match status" value="1"/>
</dbReference>
<evidence type="ECO:0000259" key="5">
    <source>
        <dbReference type="SMART" id="SM00858"/>
    </source>
</evidence>
<dbReference type="Gene3D" id="2.30.30.760">
    <property type="match status" value="1"/>
</dbReference>
<comment type="subcellular location">
    <subcellularLocation>
        <location evidence="1">Periplasm</location>
    </subcellularLocation>
</comment>
<dbReference type="InterPro" id="IPR039246">
    <property type="entry name" value="Flagellar_FlgA"/>
</dbReference>
<evidence type="ECO:0000313" key="7">
    <source>
        <dbReference type="Proteomes" id="UP000253562"/>
    </source>
</evidence>
<dbReference type="InterPro" id="IPR017585">
    <property type="entry name" value="SAF_FlgA"/>
</dbReference>
<dbReference type="OrthoDB" id="259257at2"/>
<evidence type="ECO:0000313" key="6">
    <source>
        <dbReference type="EMBL" id="RCS47735.1"/>
    </source>
</evidence>
<evidence type="ECO:0000256" key="1">
    <source>
        <dbReference type="ARBA" id="ARBA00004418"/>
    </source>
</evidence>
<dbReference type="PANTHER" id="PTHR36307:SF1">
    <property type="entry name" value="FLAGELLA BASAL BODY P-RING FORMATION PROTEIN FLGA"/>
    <property type="match status" value="1"/>
</dbReference>
<dbReference type="Gene3D" id="3.90.1210.10">
    <property type="entry name" value="Antifreeze-like/N-acetylneuraminic acid synthase C-terminal domain"/>
    <property type="match status" value="1"/>
</dbReference>
<evidence type="ECO:0000256" key="2">
    <source>
        <dbReference type="ARBA" id="ARBA00022729"/>
    </source>
</evidence>
<dbReference type="EMBL" id="QPEX01000028">
    <property type="protein sequence ID" value="RCS47735.1"/>
    <property type="molecule type" value="Genomic_DNA"/>
</dbReference>
<dbReference type="InterPro" id="IPR013974">
    <property type="entry name" value="SAF"/>
</dbReference>
<protein>
    <submittedName>
        <fullName evidence="6">Flagella basal body P-ring formation protein FlgA</fullName>
    </submittedName>
</protein>
<feature type="chain" id="PRO_5016671071" evidence="4">
    <location>
        <begin position="21"/>
        <end position="300"/>
    </location>
</feature>
<dbReference type="NCBIfam" id="TIGR03170">
    <property type="entry name" value="flgA_cterm"/>
    <property type="match status" value="1"/>
</dbReference>
<keyword evidence="6" id="KW-0969">Cilium</keyword>
<proteinExistence type="predicted"/>
<dbReference type="AlphaFoldDB" id="A0A368KS63"/>
<dbReference type="GO" id="GO:0044780">
    <property type="term" value="P:bacterial-type flagellum assembly"/>
    <property type="evidence" value="ECO:0007669"/>
    <property type="project" value="InterPro"/>
</dbReference>
<dbReference type="Proteomes" id="UP000253562">
    <property type="component" value="Unassembled WGS sequence"/>
</dbReference>
<dbReference type="GO" id="GO:0042597">
    <property type="term" value="C:periplasmic space"/>
    <property type="evidence" value="ECO:0007669"/>
    <property type="project" value="UniProtKB-SubCell"/>
</dbReference>